<dbReference type="EMBL" id="PKPP01001401">
    <property type="protein sequence ID" value="PWA83021.1"/>
    <property type="molecule type" value="Genomic_DNA"/>
</dbReference>
<feature type="transmembrane region" description="Helical" evidence="2">
    <location>
        <begin position="7"/>
        <end position="27"/>
    </location>
</feature>
<keyword evidence="2" id="KW-1133">Transmembrane helix</keyword>
<evidence type="ECO:0000259" key="3">
    <source>
        <dbReference type="Pfam" id="PF00439"/>
    </source>
</evidence>
<keyword evidence="5" id="KW-1185">Reference proteome</keyword>
<dbReference type="PANTHER" id="PTHR47809:SF3">
    <property type="entry name" value="CHROMATIN REMODELER BROMODOMAIN FAMILY"/>
    <property type="match status" value="1"/>
</dbReference>
<comment type="caution">
    <text evidence="4">The sequence shown here is derived from an EMBL/GenBank/DDBJ whole genome shotgun (WGS) entry which is preliminary data.</text>
</comment>
<dbReference type="STRING" id="35608.A0A2U1PB91"/>
<dbReference type="AlphaFoldDB" id="A0A2U1PB91"/>
<dbReference type="Gene3D" id="1.20.920.10">
    <property type="entry name" value="Bromodomain-like"/>
    <property type="match status" value="1"/>
</dbReference>
<evidence type="ECO:0000256" key="1">
    <source>
        <dbReference type="ARBA" id="ARBA00023117"/>
    </source>
</evidence>
<evidence type="ECO:0000256" key="2">
    <source>
        <dbReference type="SAM" id="Phobius"/>
    </source>
</evidence>
<feature type="domain" description="Bromo" evidence="3">
    <location>
        <begin position="53"/>
        <end position="95"/>
    </location>
</feature>
<protein>
    <submittedName>
        <fullName evidence="4">Bromodomain-containing protein</fullName>
    </submittedName>
</protein>
<dbReference type="PANTHER" id="PTHR47809">
    <property type="entry name" value="DNA-BINDING BROMODOMAIN-CONTAINING PROTEIN"/>
    <property type="match status" value="1"/>
</dbReference>
<accession>A0A2U1PB91</accession>
<keyword evidence="2" id="KW-0472">Membrane</keyword>
<dbReference type="InterPro" id="IPR036427">
    <property type="entry name" value="Bromodomain-like_sf"/>
</dbReference>
<dbReference type="Proteomes" id="UP000245207">
    <property type="component" value="Unassembled WGS sequence"/>
</dbReference>
<organism evidence="4 5">
    <name type="scientific">Artemisia annua</name>
    <name type="common">Sweet wormwood</name>
    <dbReference type="NCBI Taxonomy" id="35608"/>
    <lineage>
        <taxon>Eukaryota</taxon>
        <taxon>Viridiplantae</taxon>
        <taxon>Streptophyta</taxon>
        <taxon>Embryophyta</taxon>
        <taxon>Tracheophyta</taxon>
        <taxon>Spermatophyta</taxon>
        <taxon>Magnoliopsida</taxon>
        <taxon>eudicotyledons</taxon>
        <taxon>Gunneridae</taxon>
        <taxon>Pentapetalae</taxon>
        <taxon>asterids</taxon>
        <taxon>campanulids</taxon>
        <taxon>Asterales</taxon>
        <taxon>Asteraceae</taxon>
        <taxon>Asteroideae</taxon>
        <taxon>Anthemideae</taxon>
        <taxon>Artemisiinae</taxon>
        <taxon>Artemisia</taxon>
    </lineage>
</organism>
<dbReference type="SUPFAM" id="SSF47370">
    <property type="entry name" value="Bromodomain"/>
    <property type="match status" value="1"/>
</dbReference>
<evidence type="ECO:0000313" key="4">
    <source>
        <dbReference type="EMBL" id="PWA83021.1"/>
    </source>
</evidence>
<keyword evidence="2" id="KW-0812">Transmembrane</keyword>
<dbReference type="Pfam" id="PF00439">
    <property type="entry name" value="Bromodomain"/>
    <property type="match status" value="1"/>
</dbReference>
<dbReference type="InterPro" id="IPR001487">
    <property type="entry name" value="Bromodomain"/>
</dbReference>
<evidence type="ECO:0000313" key="5">
    <source>
        <dbReference type="Proteomes" id="UP000245207"/>
    </source>
</evidence>
<keyword evidence="1" id="KW-0103">Bromodomain</keyword>
<name>A0A2U1PB91_ARTAN</name>
<proteinExistence type="predicted"/>
<reference evidence="4 5" key="1">
    <citation type="journal article" date="2018" name="Mol. Plant">
        <title>The genome of Artemisia annua provides insight into the evolution of Asteraceae family and artemisinin biosynthesis.</title>
        <authorList>
            <person name="Shen Q."/>
            <person name="Zhang L."/>
            <person name="Liao Z."/>
            <person name="Wang S."/>
            <person name="Yan T."/>
            <person name="Shi P."/>
            <person name="Liu M."/>
            <person name="Fu X."/>
            <person name="Pan Q."/>
            <person name="Wang Y."/>
            <person name="Lv Z."/>
            <person name="Lu X."/>
            <person name="Zhang F."/>
            <person name="Jiang W."/>
            <person name="Ma Y."/>
            <person name="Chen M."/>
            <person name="Hao X."/>
            <person name="Li L."/>
            <person name="Tang Y."/>
            <person name="Lv G."/>
            <person name="Zhou Y."/>
            <person name="Sun X."/>
            <person name="Brodelius P.E."/>
            <person name="Rose J.K.C."/>
            <person name="Tang K."/>
        </authorList>
    </citation>
    <scope>NUCLEOTIDE SEQUENCE [LARGE SCALE GENOMIC DNA]</scope>
    <source>
        <strain evidence="5">cv. Huhao1</strain>
        <tissue evidence="4">Leaf</tissue>
    </source>
</reference>
<sequence length="314" mass="35783">MAVNGRATDVVMCVYFPICVVCVIMGVELENMRVDKNFKVGGSMKCVGPVQVVCNNLENGLKYMNSAEVLKDAQYIWYNCEKYNKKGHHILELMKRVKTYFIKYWKASELHMEQTLVIAGSAVETANQTSFCNLDYRCDVMSFLKCSHLLKSLNLSREGRNLETIKLITVIGRPIVVKSSLLNSWSKAKPDESIVSIREWKLRLFFMGFRKVVNQWVISVFKEHEDVWMFDCWEGCSGCGENRVLNDEERGMIDGFATEVDLCFRTINGRSVVISGHVTGAKPRVNYGCKSQSCVAEAWWDHNLQTLDPKAPIT</sequence>
<gene>
    <name evidence="4" type="ORF">CTI12_AA173060</name>
</gene>